<protein>
    <submittedName>
        <fullName evidence="9">DHA2 family efflux MFS transporter permease subunit</fullName>
    </submittedName>
</protein>
<organism evidence="9 10">
    <name type="scientific">Hwanghaeella grinnelliae</name>
    <dbReference type="NCBI Taxonomy" id="2500179"/>
    <lineage>
        <taxon>Bacteria</taxon>
        <taxon>Pseudomonadati</taxon>
        <taxon>Pseudomonadota</taxon>
        <taxon>Alphaproteobacteria</taxon>
        <taxon>Rhodospirillales</taxon>
        <taxon>Rhodospirillaceae</taxon>
        <taxon>Hwanghaeella</taxon>
    </lineage>
</organism>
<feature type="transmembrane region" description="Helical" evidence="7">
    <location>
        <begin position="483"/>
        <end position="501"/>
    </location>
</feature>
<name>A0A3S2VQE0_9PROT</name>
<reference evidence="10" key="1">
    <citation type="submission" date="2019-01" db="EMBL/GenBank/DDBJ databases">
        <title>Gri0909 isolated from a small marine red alga.</title>
        <authorList>
            <person name="Kim J."/>
            <person name="Jeong S.E."/>
            <person name="Jeon C.O."/>
        </authorList>
    </citation>
    <scope>NUCLEOTIDE SEQUENCE [LARGE SCALE GENOMIC DNA]</scope>
    <source>
        <strain evidence="10">Gri0909</strain>
    </source>
</reference>
<feature type="transmembrane region" description="Helical" evidence="7">
    <location>
        <begin position="403"/>
        <end position="426"/>
    </location>
</feature>
<evidence type="ECO:0000256" key="7">
    <source>
        <dbReference type="SAM" id="Phobius"/>
    </source>
</evidence>
<evidence type="ECO:0000256" key="1">
    <source>
        <dbReference type="ARBA" id="ARBA00004651"/>
    </source>
</evidence>
<comment type="subcellular location">
    <subcellularLocation>
        <location evidence="1">Cell membrane</location>
        <topology evidence="1">Multi-pass membrane protein</topology>
    </subcellularLocation>
</comment>
<dbReference type="InterPro" id="IPR004638">
    <property type="entry name" value="EmrB-like"/>
</dbReference>
<dbReference type="AlphaFoldDB" id="A0A3S2VQE0"/>
<dbReference type="GO" id="GO:0005886">
    <property type="term" value="C:plasma membrane"/>
    <property type="evidence" value="ECO:0007669"/>
    <property type="project" value="UniProtKB-SubCell"/>
</dbReference>
<dbReference type="OrthoDB" id="9771737at2"/>
<feature type="transmembrane region" description="Helical" evidence="7">
    <location>
        <begin position="18"/>
        <end position="38"/>
    </location>
</feature>
<dbReference type="SUPFAM" id="SSF103473">
    <property type="entry name" value="MFS general substrate transporter"/>
    <property type="match status" value="1"/>
</dbReference>
<keyword evidence="3" id="KW-1003">Cell membrane</keyword>
<gene>
    <name evidence="9" type="ORF">EOI86_00440</name>
</gene>
<dbReference type="GO" id="GO:0022857">
    <property type="term" value="F:transmembrane transporter activity"/>
    <property type="evidence" value="ECO:0007669"/>
    <property type="project" value="InterPro"/>
</dbReference>
<dbReference type="Gene3D" id="1.20.1250.20">
    <property type="entry name" value="MFS general substrate transporter like domains"/>
    <property type="match status" value="1"/>
</dbReference>
<feature type="transmembrane region" description="Helical" evidence="7">
    <location>
        <begin position="111"/>
        <end position="133"/>
    </location>
</feature>
<evidence type="ECO:0000259" key="8">
    <source>
        <dbReference type="PROSITE" id="PS50850"/>
    </source>
</evidence>
<dbReference type="PANTHER" id="PTHR23501:SF174">
    <property type="entry name" value="MULTIDRUG EXPORT PROTEIN EMRB-RELATED"/>
    <property type="match status" value="1"/>
</dbReference>
<dbReference type="Pfam" id="PF07690">
    <property type="entry name" value="MFS_1"/>
    <property type="match status" value="1"/>
</dbReference>
<evidence type="ECO:0000256" key="5">
    <source>
        <dbReference type="ARBA" id="ARBA00022989"/>
    </source>
</evidence>
<evidence type="ECO:0000313" key="10">
    <source>
        <dbReference type="Proteomes" id="UP000287447"/>
    </source>
</evidence>
<keyword evidence="6 7" id="KW-0472">Membrane</keyword>
<keyword evidence="10" id="KW-1185">Reference proteome</keyword>
<feature type="transmembrane region" description="Helical" evidence="7">
    <location>
        <begin position="275"/>
        <end position="291"/>
    </location>
</feature>
<dbReference type="Gene3D" id="1.20.1720.10">
    <property type="entry name" value="Multidrug resistance protein D"/>
    <property type="match status" value="1"/>
</dbReference>
<dbReference type="PANTHER" id="PTHR23501">
    <property type="entry name" value="MAJOR FACILITATOR SUPERFAMILY"/>
    <property type="match status" value="1"/>
</dbReference>
<dbReference type="InterPro" id="IPR020846">
    <property type="entry name" value="MFS_dom"/>
</dbReference>
<dbReference type="InterPro" id="IPR036259">
    <property type="entry name" value="MFS_trans_sf"/>
</dbReference>
<feature type="domain" description="Major facilitator superfamily (MFS) profile" evidence="8">
    <location>
        <begin position="20"/>
        <end position="506"/>
    </location>
</feature>
<feature type="transmembrane region" description="Helical" evidence="7">
    <location>
        <begin position="236"/>
        <end position="254"/>
    </location>
</feature>
<evidence type="ECO:0000256" key="4">
    <source>
        <dbReference type="ARBA" id="ARBA00022692"/>
    </source>
</evidence>
<evidence type="ECO:0000313" key="9">
    <source>
        <dbReference type="EMBL" id="RVU37808.1"/>
    </source>
</evidence>
<proteinExistence type="predicted"/>
<dbReference type="PROSITE" id="PS50850">
    <property type="entry name" value="MFS"/>
    <property type="match status" value="1"/>
</dbReference>
<comment type="caution">
    <text evidence="9">The sequence shown here is derived from an EMBL/GenBank/DDBJ whole genome shotgun (WGS) entry which is preliminary data.</text>
</comment>
<dbReference type="InterPro" id="IPR011701">
    <property type="entry name" value="MFS"/>
</dbReference>
<feature type="transmembrane region" description="Helical" evidence="7">
    <location>
        <begin position="145"/>
        <end position="166"/>
    </location>
</feature>
<feature type="transmembrane region" description="Helical" evidence="7">
    <location>
        <begin position="172"/>
        <end position="193"/>
    </location>
</feature>
<keyword evidence="2" id="KW-0813">Transport</keyword>
<dbReference type="NCBIfam" id="TIGR00711">
    <property type="entry name" value="efflux_EmrB"/>
    <property type="match status" value="1"/>
</dbReference>
<dbReference type="EMBL" id="SADE01000001">
    <property type="protein sequence ID" value="RVU37808.1"/>
    <property type="molecule type" value="Genomic_DNA"/>
</dbReference>
<feature type="transmembrane region" description="Helical" evidence="7">
    <location>
        <begin position="340"/>
        <end position="357"/>
    </location>
</feature>
<keyword evidence="4 7" id="KW-0812">Transmembrane</keyword>
<feature type="transmembrane region" description="Helical" evidence="7">
    <location>
        <begin position="369"/>
        <end position="391"/>
    </location>
</feature>
<keyword evidence="5 7" id="KW-1133">Transmembrane helix</keyword>
<evidence type="ECO:0000256" key="6">
    <source>
        <dbReference type="ARBA" id="ARBA00023136"/>
    </source>
</evidence>
<feature type="transmembrane region" description="Helical" evidence="7">
    <location>
        <begin position="311"/>
        <end position="333"/>
    </location>
</feature>
<evidence type="ECO:0000256" key="3">
    <source>
        <dbReference type="ARBA" id="ARBA00022475"/>
    </source>
</evidence>
<dbReference type="Proteomes" id="UP000287447">
    <property type="component" value="Unassembled WGS sequence"/>
</dbReference>
<evidence type="ECO:0000256" key="2">
    <source>
        <dbReference type="ARBA" id="ARBA00022448"/>
    </source>
</evidence>
<accession>A0A3S2VQE0</accession>
<feature type="transmembrane region" description="Helical" evidence="7">
    <location>
        <begin position="86"/>
        <end position="105"/>
    </location>
</feature>
<sequence length="508" mass="55123">MAATDSTMPQEEAAPNRALVLVTLTFVTMLYAMTVTIANVSLPQMQGALSATTDQIALVVTFNIVATAIVTPMTGWLTGRFGRRNTMIWGVGGFTIASFLCGAAPNLETLILFRAAQGAFGAPLVPLSQAILLETYPKKDHGFATSIYGTGVVLGPVIAPTLGGYLSELLSWRWVFFMIIPFGVIAFTGVITLIKSRSDRPSTKLDWTGFISLSIAVAAAQLMLDRGERNDWFNSTEIIAIAGLSCLALYFFVAHTLTAKPGTAFLNIAILKDRNYVLGLLIVFVFGMLNFTPMTLLPPLLQTVQDYPDSIIGWLLGARGIGTLVAFAMMVYLSKLDPRPILITGFLIQGLAGFAMANFDVNVTTFDVAWTSCLQGFGVGLIWVPVTLITFSTMDPKLLPEGMAIFHLLRNFGSSVFISISFAVVIRTGKTNYSEMVEQISPFNERLGMPFVAGRWSFDSTEGLAAISGEVGRQAVMVGYVNAFYLFSLACVCVIPFVFLVRMKRASR</sequence>
<feature type="transmembrane region" description="Helical" evidence="7">
    <location>
        <begin position="58"/>
        <end position="79"/>
    </location>
</feature>
<dbReference type="CDD" id="cd17503">
    <property type="entry name" value="MFS_LmrB_MDR_like"/>
    <property type="match status" value="1"/>
</dbReference>